<dbReference type="AlphaFoldDB" id="A0A5C7EX18"/>
<dbReference type="GO" id="GO:0006865">
    <property type="term" value="P:amino acid transport"/>
    <property type="evidence" value="ECO:0007669"/>
    <property type="project" value="TreeGrafter"/>
</dbReference>
<keyword evidence="5 8" id="KW-0812">Transmembrane</keyword>
<evidence type="ECO:0000313" key="11">
    <source>
        <dbReference type="Proteomes" id="UP000321201"/>
    </source>
</evidence>
<dbReference type="PANTHER" id="PTHR30614:SF42">
    <property type="entry name" value="GLUTAMATE_ASPARTATE IMPORT PERMEASE PROTEIN GLTJ"/>
    <property type="match status" value="1"/>
</dbReference>
<dbReference type="GO" id="GO:0022857">
    <property type="term" value="F:transmembrane transporter activity"/>
    <property type="evidence" value="ECO:0007669"/>
    <property type="project" value="InterPro"/>
</dbReference>
<evidence type="ECO:0000259" key="9">
    <source>
        <dbReference type="PROSITE" id="PS50928"/>
    </source>
</evidence>
<evidence type="ECO:0000256" key="1">
    <source>
        <dbReference type="ARBA" id="ARBA00004429"/>
    </source>
</evidence>
<dbReference type="PANTHER" id="PTHR30614">
    <property type="entry name" value="MEMBRANE COMPONENT OF AMINO ACID ABC TRANSPORTER"/>
    <property type="match status" value="1"/>
</dbReference>
<comment type="subcellular location">
    <subcellularLocation>
        <location evidence="1">Cell inner membrane</location>
        <topology evidence="1">Multi-pass membrane protein</topology>
    </subcellularLocation>
    <subcellularLocation>
        <location evidence="8">Cell membrane</location>
        <topology evidence="8">Multi-pass membrane protein</topology>
    </subcellularLocation>
</comment>
<dbReference type="InterPro" id="IPR000515">
    <property type="entry name" value="MetI-like"/>
</dbReference>
<sequence>MKYNWDWGIFFQPAFSGGGIYLDWILSGLKWTVLVSLAAWVIAFTLGSLIGVLRTTPIRPLRLIASGYVELFRNIPLLVQMFLWFFVVPELVPKAWGDWLKTGLPRPEFWTAVVCLGTYTASRVAEQVRSGIQSIPKGQTYAGLAMGLSLPQVYRHVLLPMAYRIIIPPLTSEFLTIFKNSSVALTIGLLELTAQSRQITDFTFHGFEAFTVATLLYVMITMIVMVAMRILEARVRVPGYIGQGSR</sequence>
<dbReference type="SUPFAM" id="SSF161098">
    <property type="entry name" value="MetI-like"/>
    <property type="match status" value="1"/>
</dbReference>
<name>A0A5C7EX18_9PROT</name>
<evidence type="ECO:0000256" key="2">
    <source>
        <dbReference type="ARBA" id="ARBA00010072"/>
    </source>
</evidence>
<dbReference type="OrthoDB" id="5292628at2"/>
<accession>A0A5C7EX18</accession>
<evidence type="ECO:0000256" key="7">
    <source>
        <dbReference type="ARBA" id="ARBA00023136"/>
    </source>
</evidence>
<dbReference type="Gene3D" id="1.10.3720.10">
    <property type="entry name" value="MetI-like"/>
    <property type="match status" value="1"/>
</dbReference>
<comment type="similarity">
    <text evidence="2">Belongs to the binding-protein-dependent transport system permease family. HisMQ subfamily.</text>
</comment>
<dbReference type="GO" id="GO:0043190">
    <property type="term" value="C:ATP-binding cassette (ABC) transporter complex"/>
    <property type="evidence" value="ECO:0007669"/>
    <property type="project" value="InterPro"/>
</dbReference>
<evidence type="ECO:0000256" key="4">
    <source>
        <dbReference type="ARBA" id="ARBA00022475"/>
    </source>
</evidence>
<dbReference type="PROSITE" id="PS50928">
    <property type="entry name" value="ABC_TM1"/>
    <property type="match status" value="1"/>
</dbReference>
<feature type="transmembrane region" description="Helical" evidence="8">
    <location>
        <begin position="209"/>
        <end position="231"/>
    </location>
</feature>
<dbReference type="InterPro" id="IPR035906">
    <property type="entry name" value="MetI-like_sf"/>
</dbReference>
<comment type="caution">
    <text evidence="10">The sequence shown here is derived from an EMBL/GenBank/DDBJ whole genome shotgun (WGS) entry which is preliminary data.</text>
</comment>
<keyword evidence="6 8" id="KW-1133">Transmembrane helix</keyword>
<dbReference type="InParanoid" id="A0A5C7EX18"/>
<dbReference type="Proteomes" id="UP000321201">
    <property type="component" value="Unassembled WGS sequence"/>
</dbReference>
<keyword evidence="3 8" id="KW-0813">Transport</keyword>
<evidence type="ECO:0000256" key="5">
    <source>
        <dbReference type="ARBA" id="ARBA00022692"/>
    </source>
</evidence>
<gene>
    <name evidence="10" type="ORF">FR698_04135</name>
</gene>
<organism evidence="10 11">
    <name type="scientific">Pelomicrobium methylotrophicum</name>
    <dbReference type="NCBI Taxonomy" id="2602750"/>
    <lineage>
        <taxon>Bacteria</taxon>
        <taxon>Pseudomonadati</taxon>
        <taxon>Pseudomonadota</taxon>
        <taxon>Hydrogenophilia</taxon>
        <taxon>Hydrogenophilia incertae sedis</taxon>
        <taxon>Pelomicrobium</taxon>
    </lineage>
</organism>
<feature type="domain" description="ABC transmembrane type-1" evidence="9">
    <location>
        <begin position="29"/>
        <end position="228"/>
    </location>
</feature>
<keyword evidence="11" id="KW-1185">Reference proteome</keyword>
<keyword evidence="4" id="KW-1003">Cell membrane</keyword>
<protein>
    <submittedName>
        <fullName evidence="10">Amino acid ABC transporter permease</fullName>
    </submittedName>
</protein>
<feature type="transmembrane region" description="Helical" evidence="8">
    <location>
        <begin position="31"/>
        <end position="53"/>
    </location>
</feature>
<dbReference type="EMBL" id="VPFL01000004">
    <property type="protein sequence ID" value="TXF12835.1"/>
    <property type="molecule type" value="Genomic_DNA"/>
</dbReference>
<dbReference type="InterPro" id="IPR010065">
    <property type="entry name" value="AA_ABC_transptr_permease_3TM"/>
</dbReference>
<feature type="transmembrane region" description="Helical" evidence="8">
    <location>
        <begin position="74"/>
        <end position="92"/>
    </location>
</feature>
<dbReference type="RefSeq" id="WP_147798916.1">
    <property type="nucleotide sequence ID" value="NZ_VPFL01000004.1"/>
</dbReference>
<evidence type="ECO:0000256" key="3">
    <source>
        <dbReference type="ARBA" id="ARBA00022448"/>
    </source>
</evidence>
<dbReference type="CDD" id="cd06261">
    <property type="entry name" value="TM_PBP2"/>
    <property type="match status" value="1"/>
</dbReference>
<dbReference type="NCBIfam" id="TIGR01726">
    <property type="entry name" value="HEQRo_perm_3TM"/>
    <property type="match status" value="1"/>
</dbReference>
<dbReference type="InterPro" id="IPR043429">
    <property type="entry name" value="ArtM/GltK/GlnP/TcyL/YhdX-like"/>
</dbReference>
<evidence type="ECO:0000256" key="8">
    <source>
        <dbReference type="RuleBase" id="RU363032"/>
    </source>
</evidence>
<dbReference type="FunCoup" id="A0A5C7EX18">
    <property type="interactions" value="169"/>
</dbReference>
<reference evidence="10 11" key="1">
    <citation type="submission" date="2019-08" db="EMBL/GenBank/DDBJ databases">
        <title>Pelomicrobium methylotrophicum gen. nov., sp. nov. a moderately thermophilic, facultatively anaerobic, lithoautotrophic and methylotrophic bacterium isolated from a terrestrial mud volcano.</title>
        <authorList>
            <person name="Slobodkina G.B."/>
            <person name="Merkel A.Y."/>
            <person name="Slobodkin A.I."/>
        </authorList>
    </citation>
    <scope>NUCLEOTIDE SEQUENCE [LARGE SCALE GENOMIC DNA]</scope>
    <source>
        <strain evidence="10 11">SM250</strain>
    </source>
</reference>
<evidence type="ECO:0000313" key="10">
    <source>
        <dbReference type="EMBL" id="TXF12835.1"/>
    </source>
</evidence>
<proteinExistence type="inferred from homology"/>
<keyword evidence="7 8" id="KW-0472">Membrane</keyword>
<evidence type="ECO:0000256" key="6">
    <source>
        <dbReference type="ARBA" id="ARBA00022989"/>
    </source>
</evidence>
<dbReference type="Pfam" id="PF00528">
    <property type="entry name" value="BPD_transp_1"/>
    <property type="match status" value="1"/>
</dbReference>